<proteinExistence type="predicted"/>
<dbReference type="Proteomes" id="UP001597326">
    <property type="component" value="Unassembled WGS sequence"/>
</dbReference>
<keyword evidence="3" id="KW-1185">Reference proteome</keyword>
<dbReference type="PANTHER" id="PTHR40763">
    <property type="entry name" value="MEMBRANE PROTEIN-RELATED"/>
    <property type="match status" value="1"/>
</dbReference>
<sequence>MSELPRLRAGDPERDHALRVLAEAHSAGRIDVGELAERQDRVLSSRFTDELDALVEDLPEANRLPAVPAVKHRGALQVPAGPDVGVSAVMSGKDLCPPPGTRRLHGLQWWGGHTIDLSDCLGPGITVELELVAVMGGSTIRVPPGVRVEDRTFNIMAGNSVSRRARGDGSNGTVVLKGFSWWGGHNVKRTEPD</sequence>
<reference evidence="3" key="1">
    <citation type="journal article" date="2019" name="Int. J. Syst. Evol. Microbiol.">
        <title>The Global Catalogue of Microorganisms (GCM) 10K type strain sequencing project: providing services to taxonomists for standard genome sequencing and annotation.</title>
        <authorList>
            <consortium name="The Broad Institute Genomics Platform"/>
            <consortium name="The Broad Institute Genome Sequencing Center for Infectious Disease"/>
            <person name="Wu L."/>
            <person name="Ma J."/>
        </authorList>
    </citation>
    <scope>NUCLEOTIDE SEQUENCE [LARGE SCALE GENOMIC DNA]</scope>
    <source>
        <strain evidence="3">CAIM 431</strain>
    </source>
</reference>
<dbReference type="EMBL" id="JBHUFZ010000031">
    <property type="protein sequence ID" value="MFD1891168.1"/>
    <property type="molecule type" value="Genomic_DNA"/>
</dbReference>
<dbReference type="InterPro" id="IPR012551">
    <property type="entry name" value="DUF1707_SHOCT-like"/>
</dbReference>
<protein>
    <submittedName>
        <fullName evidence="2">DUF1707 domain-containing protein</fullName>
    </submittedName>
</protein>
<organism evidence="2 3">
    <name type="scientific">Luteococcus peritonei</name>
    <dbReference type="NCBI Taxonomy" id="88874"/>
    <lineage>
        <taxon>Bacteria</taxon>
        <taxon>Bacillati</taxon>
        <taxon>Actinomycetota</taxon>
        <taxon>Actinomycetes</taxon>
        <taxon>Propionibacteriales</taxon>
        <taxon>Propionibacteriaceae</taxon>
        <taxon>Luteococcus</taxon>
    </lineage>
</organism>
<dbReference type="RefSeq" id="WP_343875382.1">
    <property type="nucleotide sequence ID" value="NZ_BAAAIX010000032.1"/>
</dbReference>
<dbReference type="Pfam" id="PF08044">
    <property type="entry name" value="DUF1707"/>
    <property type="match status" value="1"/>
</dbReference>
<evidence type="ECO:0000313" key="3">
    <source>
        <dbReference type="Proteomes" id="UP001597326"/>
    </source>
</evidence>
<comment type="caution">
    <text evidence="2">The sequence shown here is derived from an EMBL/GenBank/DDBJ whole genome shotgun (WGS) entry which is preliminary data.</text>
</comment>
<accession>A0ABW4S0G6</accession>
<evidence type="ECO:0000313" key="2">
    <source>
        <dbReference type="EMBL" id="MFD1891168.1"/>
    </source>
</evidence>
<dbReference type="PANTHER" id="PTHR40763:SF4">
    <property type="entry name" value="DUF1707 DOMAIN-CONTAINING PROTEIN"/>
    <property type="match status" value="1"/>
</dbReference>
<evidence type="ECO:0000259" key="1">
    <source>
        <dbReference type="Pfam" id="PF08044"/>
    </source>
</evidence>
<feature type="domain" description="DUF1707" evidence="1">
    <location>
        <begin position="7"/>
        <end position="59"/>
    </location>
</feature>
<name>A0ABW4S0G6_9ACTN</name>
<gene>
    <name evidence="2" type="ORF">ACFSCS_13390</name>
</gene>